<evidence type="ECO:0000256" key="2">
    <source>
        <dbReference type="SAM" id="MobiDB-lite"/>
    </source>
</evidence>
<dbReference type="Gene3D" id="3.30.420.240">
    <property type="match status" value="1"/>
</dbReference>
<keyword evidence="1" id="KW-1188">Viral release from host cell</keyword>
<evidence type="ECO:0000313" key="4">
    <source>
        <dbReference type="EMBL" id="MDT2759280.1"/>
    </source>
</evidence>
<evidence type="ECO:0000256" key="1">
    <source>
        <dbReference type="ARBA" id="ARBA00022612"/>
    </source>
</evidence>
<proteinExistence type="predicted"/>
<evidence type="ECO:0000313" key="5">
    <source>
        <dbReference type="Proteomes" id="UP001181046"/>
    </source>
</evidence>
<feature type="domain" description="Terminase large subunit gp17-like C-terminal" evidence="3">
    <location>
        <begin position="321"/>
        <end position="465"/>
    </location>
</feature>
<accession>A0ABU3F9W6</accession>
<dbReference type="Proteomes" id="UP001181046">
    <property type="component" value="Unassembled WGS sequence"/>
</dbReference>
<comment type="caution">
    <text evidence="4">The sequence shown here is derived from an EMBL/GenBank/DDBJ whole genome shotgun (WGS) entry which is preliminary data.</text>
</comment>
<dbReference type="NCBIfam" id="TIGR01630">
    <property type="entry name" value="psiM2_ORF9"/>
    <property type="match status" value="1"/>
</dbReference>
<evidence type="ECO:0000259" key="3">
    <source>
        <dbReference type="Pfam" id="PF17289"/>
    </source>
</evidence>
<organism evidence="4 5">
    <name type="scientific">Enterococcus xiangfangensis</name>
    <dbReference type="NCBI Taxonomy" id="1296537"/>
    <lineage>
        <taxon>Bacteria</taxon>
        <taxon>Bacillati</taxon>
        <taxon>Bacillota</taxon>
        <taxon>Bacilli</taxon>
        <taxon>Lactobacillales</taxon>
        <taxon>Enterococcaceae</taxon>
        <taxon>Enterococcus</taxon>
    </lineage>
</organism>
<sequence length="489" mass="55944">MNKMVDLEIIRKESLKELARRNFADFFFYTHGCTFKPLRHQLYISPYLDRIANRERLFIIVELPPQHGKSTFITETFPAYFLCKNPNKLAMVVSYSEELYKKFGRKNREKFRLYSDELFDLKLSSETASVSEWGIDNHLGQLYSTSILGGATGRGSDLLIIDDPVKNRAEAESKTIRDKIYSEWRDTFYSRLSANGSVIIIMTRWHEDDLAGRLLKEKTLPWIEIKIPAIAEEKDLLNREVGEALAPEIGKDEVWAAQTKAVTGSRGWASLYQQRPTPAGGDIFKRSWAKYYVPSVEMKVKLGLGDDVKVMPDMFSQQVQSWDCTFKDKDTSDFVAGHLWGREAADFYLLDRHHERMGIVETMKAIQSMSVRWPEAKAKLVEDKANGSAVIEMLQKKIPGMVGVNPEGGKEVRAQAVAPFWESGNVYLPHPLWKPWVNELLDELESFPNGAHDDDVDAMSQALVKMDKPFNPEDVSPNLPTIRGRRKRQ</sequence>
<dbReference type="Pfam" id="PF03237">
    <property type="entry name" value="Terminase_6N"/>
    <property type="match status" value="1"/>
</dbReference>
<dbReference type="Pfam" id="PF17289">
    <property type="entry name" value="Terminase_6C"/>
    <property type="match status" value="1"/>
</dbReference>
<dbReference type="EMBL" id="JARQAJ010000003">
    <property type="protein sequence ID" value="MDT2759280.1"/>
    <property type="molecule type" value="Genomic_DNA"/>
</dbReference>
<dbReference type="InterPro" id="IPR035421">
    <property type="entry name" value="Terminase_6C"/>
</dbReference>
<keyword evidence="5" id="KW-1185">Reference proteome</keyword>
<gene>
    <name evidence="4" type="primary">terL</name>
    <name evidence="4" type="ORF">P7H27_05840</name>
</gene>
<dbReference type="InterPro" id="IPR006517">
    <property type="entry name" value="Phage_terminase_lsu-like_C"/>
</dbReference>
<reference evidence="4" key="1">
    <citation type="submission" date="2023-03" db="EMBL/GenBank/DDBJ databases">
        <authorList>
            <person name="Shen W."/>
            <person name="Cai J."/>
        </authorList>
    </citation>
    <scope>NUCLEOTIDE SEQUENCE</scope>
    <source>
        <strain evidence="4">P66-3</strain>
    </source>
</reference>
<dbReference type="InterPro" id="IPR027417">
    <property type="entry name" value="P-loop_NTPase"/>
</dbReference>
<dbReference type="RefSeq" id="WP_311829770.1">
    <property type="nucleotide sequence ID" value="NZ_JARQAJ010000003.1"/>
</dbReference>
<protein>
    <submittedName>
        <fullName evidence="4">Phage terminase large subunit</fullName>
    </submittedName>
</protein>
<feature type="region of interest" description="Disordered" evidence="2">
    <location>
        <begin position="467"/>
        <end position="489"/>
    </location>
</feature>
<name>A0ABU3F9W6_9ENTE</name>
<dbReference type="Gene3D" id="3.40.50.300">
    <property type="entry name" value="P-loop containing nucleotide triphosphate hydrolases"/>
    <property type="match status" value="1"/>
</dbReference>